<feature type="non-terminal residue" evidence="2">
    <location>
        <position position="110"/>
    </location>
</feature>
<keyword evidence="3" id="KW-1185">Reference proteome</keyword>
<dbReference type="STRING" id="660518.SAMN05216218_1503"/>
<evidence type="ECO:0000313" key="3">
    <source>
        <dbReference type="Proteomes" id="UP000199076"/>
    </source>
</evidence>
<evidence type="ECO:0000256" key="1">
    <source>
        <dbReference type="SAM" id="MobiDB-lite"/>
    </source>
</evidence>
<dbReference type="Proteomes" id="UP000199076">
    <property type="component" value="Unassembled WGS sequence"/>
</dbReference>
<proteinExistence type="predicted"/>
<name>A0A1G7UDQ7_9EURY</name>
<evidence type="ECO:0000313" key="2">
    <source>
        <dbReference type="EMBL" id="SDG45421.1"/>
    </source>
</evidence>
<accession>A0A1G7UDQ7</accession>
<dbReference type="AlphaFoldDB" id="A0A1G7UDQ7"/>
<dbReference type="EMBL" id="FNBK01000050">
    <property type="protein sequence ID" value="SDG45421.1"/>
    <property type="molecule type" value="Genomic_DNA"/>
</dbReference>
<gene>
    <name evidence="2" type="ORF">SAMN05216218_1503</name>
</gene>
<organism evidence="2 3">
    <name type="scientific">Halorientalis regularis</name>
    <dbReference type="NCBI Taxonomy" id="660518"/>
    <lineage>
        <taxon>Archaea</taxon>
        <taxon>Methanobacteriati</taxon>
        <taxon>Methanobacteriota</taxon>
        <taxon>Stenosarchaea group</taxon>
        <taxon>Halobacteria</taxon>
        <taxon>Halobacteriales</taxon>
        <taxon>Haloarculaceae</taxon>
        <taxon>Halorientalis</taxon>
    </lineage>
</organism>
<reference evidence="3" key="1">
    <citation type="submission" date="2016-10" db="EMBL/GenBank/DDBJ databases">
        <authorList>
            <person name="Varghese N."/>
            <person name="Submissions S."/>
        </authorList>
    </citation>
    <scope>NUCLEOTIDE SEQUENCE [LARGE SCALE GENOMIC DNA]</scope>
    <source>
        <strain evidence="3">IBRC-M 10760</strain>
    </source>
</reference>
<sequence>MTEDASDDRDDWPSPGPNEPVPSWDEYDQLREAVHDYLEHDPDDPAWTGIWRALGAVMGEYQRDGFVEAFDLNEPAERSCIRRLITGEDECPCHETRGWEERELETIGAR</sequence>
<protein>
    <submittedName>
        <fullName evidence="2">Uncharacterized protein</fullName>
    </submittedName>
</protein>
<feature type="region of interest" description="Disordered" evidence="1">
    <location>
        <begin position="1"/>
        <end position="24"/>
    </location>
</feature>
<feature type="compositionally biased region" description="Acidic residues" evidence="1">
    <location>
        <begin position="1"/>
        <end position="10"/>
    </location>
</feature>